<name>A0A9W7FUY1_9STRA</name>
<accession>A0A9W7FUY1</accession>
<evidence type="ECO:0000313" key="3">
    <source>
        <dbReference type="Proteomes" id="UP001165122"/>
    </source>
</evidence>
<gene>
    <name evidence="2" type="ORF">TrLO_g13432</name>
</gene>
<evidence type="ECO:0000256" key="1">
    <source>
        <dbReference type="SAM" id="SignalP"/>
    </source>
</evidence>
<dbReference type="Proteomes" id="UP001165122">
    <property type="component" value="Unassembled WGS sequence"/>
</dbReference>
<comment type="caution">
    <text evidence="2">The sequence shown here is derived from an EMBL/GenBank/DDBJ whole genome shotgun (WGS) entry which is preliminary data.</text>
</comment>
<feature type="signal peptide" evidence="1">
    <location>
        <begin position="1"/>
        <end position="18"/>
    </location>
</feature>
<sequence length="310" mass="35282">MRSLLLLLLLLLSSTTLTFPYTPRLSLLQSRSKSKVKGSLLWTMTQMENYLLPLSPYLSQKSKRSGSSTLEYGQITLDKSEKQVPLKKSTALTIYLRTLTNLSYLSPTYLPSLKTLTLAVLERGKGLHDWVAYKNDLLSEEEFGEVWNRGQRSRYIIGEGEIDVLHKIAKCFYNDEGGGGEVVEVYKGLCEDLRGGDNLNPFYSFDDVVSLQVFHTLSISPYDTFAFTLFENSLSKHGKLPSPSPTGYNIYEQQQFTTSLYASWVLKEIERRVEEGREREVVALEVLLEVNEGGVFFEGRQMERILRGIE</sequence>
<keyword evidence="3" id="KW-1185">Reference proteome</keyword>
<evidence type="ECO:0000313" key="2">
    <source>
        <dbReference type="EMBL" id="GMI18600.1"/>
    </source>
</evidence>
<feature type="chain" id="PRO_5040937369" evidence="1">
    <location>
        <begin position="19"/>
        <end position="310"/>
    </location>
</feature>
<organism evidence="2 3">
    <name type="scientific">Triparma laevis f. longispina</name>
    <dbReference type="NCBI Taxonomy" id="1714387"/>
    <lineage>
        <taxon>Eukaryota</taxon>
        <taxon>Sar</taxon>
        <taxon>Stramenopiles</taxon>
        <taxon>Ochrophyta</taxon>
        <taxon>Bolidophyceae</taxon>
        <taxon>Parmales</taxon>
        <taxon>Triparmaceae</taxon>
        <taxon>Triparma</taxon>
    </lineage>
</organism>
<keyword evidence="1" id="KW-0732">Signal</keyword>
<dbReference type="AlphaFoldDB" id="A0A9W7FUY1"/>
<proteinExistence type="predicted"/>
<reference evidence="3" key="1">
    <citation type="journal article" date="2023" name="Commun. Biol.">
        <title>Genome analysis of Parmales, the sister group of diatoms, reveals the evolutionary specialization of diatoms from phago-mixotrophs to photoautotrophs.</title>
        <authorList>
            <person name="Ban H."/>
            <person name="Sato S."/>
            <person name="Yoshikawa S."/>
            <person name="Yamada K."/>
            <person name="Nakamura Y."/>
            <person name="Ichinomiya M."/>
            <person name="Sato N."/>
            <person name="Blanc-Mathieu R."/>
            <person name="Endo H."/>
            <person name="Kuwata A."/>
            <person name="Ogata H."/>
        </authorList>
    </citation>
    <scope>NUCLEOTIDE SEQUENCE [LARGE SCALE GENOMIC DNA]</scope>
    <source>
        <strain evidence="3">NIES 3700</strain>
    </source>
</reference>
<protein>
    <submittedName>
        <fullName evidence="2">Uncharacterized protein</fullName>
    </submittedName>
</protein>
<dbReference type="EMBL" id="BRXW01000339">
    <property type="protein sequence ID" value="GMI18600.1"/>
    <property type="molecule type" value="Genomic_DNA"/>
</dbReference>
<dbReference type="OrthoDB" id="10509823at2759"/>